<feature type="domain" description="Major facilitator superfamily (MFS) profile" evidence="8">
    <location>
        <begin position="1"/>
        <end position="189"/>
    </location>
</feature>
<evidence type="ECO:0000256" key="7">
    <source>
        <dbReference type="SAM" id="Phobius"/>
    </source>
</evidence>
<feature type="transmembrane region" description="Helical" evidence="7">
    <location>
        <begin position="304"/>
        <end position="327"/>
    </location>
</feature>
<dbReference type="Pfam" id="PF07690">
    <property type="entry name" value="MFS_1"/>
    <property type="match status" value="2"/>
</dbReference>
<dbReference type="InterPro" id="IPR036259">
    <property type="entry name" value="MFS_trans_sf"/>
</dbReference>
<dbReference type="InterPro" id="IPR050171">
    <property type="entry name" value="MFS_Transporters"/>
</dbReference>
<feature type="domain" description="Major facilitator superfamily (MFS) profile" evidence="8">
    <location>
        <begin position="207"/>
        <end position="398"/>
    </location>
</feature>
<gene>
    <name evidence="9" type="ORF">GCM10025789_07550</name>
</gene>
<feature type="transmembrane region" description="Helical" evidence="7">
    <location>
        <begin position="339"/>
        <end position="363"/>
    </location>
</feature>
<dbReference type="PANTHER" id="PTHR23517:SF3">
    <property type="entry name" value="INTEGRAL MEMBRANE TRANSPORT PROTEIN"/>
    <property type="match status" value="1"/>
</dbReference>
<dbReference type="InterPro" id="IPR020846">
    <property type="entry name" value="MFS_dom"/>
</dbReference>
<dbReference type="RefSeq" id="WP_345579187.1">
    <property type="nucleotide sequence ID" value="NZ_BAABLV010000012.1"/>
</dbReference>
<evidence type="ECO:0000313" key="9">
    <source>
        <dbReference type="EMBL" id="GAA4892885.1"/>
    </source>
</evidence>
<dbReference type="PANTHER" id="PTHR23517">
    <property type="entry name" value="RESISTANCE PROTEIN MDTM, PUTATIVE-RELATED-RELATED"/>
    <property type="match status" value="1"/>
</dbReference>
<feature type="transmembrane region" description="Helical" evidence="7">
    <location>
        <begin position="217"/>
        <end position="242"/>
    </location>
</feature>
<dbReference type="Proteomes" id="UP001501521">
    <property type="component" value="Unassembled WGS sequence"/>
</dbReference>
<keyword evidence="3" id="KW-1003">Cell membrane</keyword>
<keyword evidence="10" id="KW-1185">Reference proteome</keyword>
<keyword evidence="6 7" id="KW-0472">Membrane</keyword>
<evidence type="ECO:0000256" key="3">
    <source>
        <dbReference type="ARBA" id="ARBA00022475"/>
    </source>
</evidence>
<dbReference type="InterPro" id="IPR011701">
    <property type="entry name" value="MFS"/>
</dbReference>
<accession>A0ABP9F2R6</accession>
<feature type="transmembrane region" description="Helical" evidence="7">
    <location>
        <begin position="278"/>
        <end position="298"/>
    </location>
</feature>
<comment type="caution">
    <text evidence="9">The sequence shown here is derived from an EMBL/GenBank/DDBJ whole genome shotgun (WGS) entry which is preliminary data.</text>
</comment>
<keyword evidence="5 7" id="KW-1133">Transmembrane helix</keyword>
<keyword evidence="4 7" id="KW-0812">Transmembrane</keyword>
<dbReference type="EMBL" id="BAABLV010000012">
    <property type="protein sequence ID" value="GAA4892885.1"/>
    <property type="molecule type" value="Genomic_DNA"/>
</dbReference>
<evidence type="ECO:0000256" key="4">
    <source>
        <dbReference type="ARBA" id="ARBA00022692"/>
    </source>
</evidence>
<evidence type="ECO:0000313" key="10">
    <source>
        <dbReference type="Proteomes" id="UP001501521"/>
    </source>
</evidence>
<proteinExistence type="predicted"/>
<evidence type="ECO:0000256" key="1">
    <source>
        <dbReference type="ARBA" id="ARBA00004651"/>
    </source>
</evidence>
<evidence type="ECO:0000256" key="6">
    <source>
        <dbReference type="ARBA" id="ARBA00023136"/>
    </source>
</evidence>
<dbReference type="SUPFAM" id="SSF103473">
    <property type="entry name" value="MFS general substrate transporter"/>
    <property type="match status" value="1"/>
</dbReference>
<feature type="transmembrane region" description="Helical" evidence="7">
    <location>
        <begin position="248"/>
        <end position="266"/>
    </location>
</feature>
<evidence type="ECO:0000256" key="5">
    <source>
        <dbReference type="ARBA" id="ARBA00022989"/>
    </source>
</evidence>
<evidence type="ECO:0000259" key="8">
    <source>
        <dbReference type="PROSITE" id="PS50850"/>
    </source>
</evidence>
<comment type="subcellular location">
    <subcellularLocation>
        <location evidence="1">Cell membrane</location>
        <topology evidence="1">Multi-pass membrane protein</topology>
    </subcellularLocation>
</comment>
<feature type="transmembrane region" description="Helical" evidence="7">
    <location>
        <begin position="166"/>
        <end position="183"/>
    </location>
</feature>
<dbReference type="Gene3D" id="1.20.1250.20">
    <property type="entry name" value="MFS general substrate transporter like domains"/>
    <property type="match status" value="2"/>
</dbReference>
<feature type="transmembrane region" description="Helical" evidence="7">
    <location>
        <begin position="40"/>
        <end position="62"/>
    </location>
</feature>
<name>A0ABP9F2R6_9ACTN</name>
<evidence type="ECO:0000256" key="2">
    <source>
        <dbReference type="ARBA" id="ARBA00022448"/>
    </source>
</evidence>
<keyword evidence="2" id="KW-0813">Transport</keyword>
<reference evidence="10" key="1">
    <citation type="journal article" date="2019" name="Int. J. Syst. Evol. Microbiol.">
        <title>The Global Catalogue of Microorganisms (GCM) 10K type strain sequencing project: providing services to taxonomists for standard genome sequencing and annotation.</title>
        <authorList>
            <consortium name="The Broad Institute Genomics Platform"/>
            <consortium name="The Broad Institute Genome Sequencing Center for Infectious Disease"/>
            <person name="Wu L."/>
            <person name="Ma J."/>
        </authorList>
    </citation>
    <scope>NUCLEOTIDE SEQUENCE [LARGE SCALE GENOMIC DNA]</scope>
    <source>
        <strain evidence="10">JCM 19125</strain>
    </source>
</reference>
<organism evidence="9 10">
    <name type="scientific">Tessaracoccus lubricantis</name>
    <dbReference type="NCBI Taxonomy" id="545543"/>
    <lineage>
        <taxon>Bacteria</taxon>
        <taxon>Bacillati</taxon>
        <taxon>Actinomycetota</taxon>
        <taxon>Actinomycetes</taxon>
        <taxon>Propionibacteriales</taxon>
        <taxon>Propionibacteriaceae</taxon>
        <taxon>Tessaracoccus</taxon>
    </lineage>
</organism>
<sequence>MYRLIFWPVLMPSFLFAVGSGAMLPVMVLALLQLGASEALASATMALFGAAALVVTVPVGALIDRVGDKRAMTLATASSAVLFGLTVVALANPSSYSLPLFVGALVLQTPASVAWNLARQAILAESVPTAQRGLAMTALGGTMRAGNLVGPLCGALLLLWLPLWSVFVFGAAMAVVATGMLYVKRLNRAFDAHVQQSIAAHAEDQDTVGVRWAAVTLAGLAMTALTIARIGQPILIALWGVHLGWSEAQISFTVALGSGIELLLMLPGGHLKDAMGRAFTLVACLLVYGSGFALAPLWPTSAGFVAAVVVMSIGNGLGAGINMTIGADLSPVRGRAKFLSIWAMFSQGGALGGPLLISGLLAAASLPTAMFAVAGIAGAGAVWMGGWARFVGLPGRAR</sequence>
<dbReference type="PROSITE" id="PS50850">
    <property type="entry name" value="MFS"/>
    <property type="match status" value="2"/>
</dbReference>
<feature type="transmembrane region" description="Helical" evidence="7">
    <location>
        <begin position="369"/>
        <end position="388"/>
    </location>
</feature>
<protein>
    <submittedName>
        <fullName evidence="9">MFS transporter</fullName>
    </submittedName>
</protein>
<feature type="transmembrane region" description="Helical" evidence="7">
    <location>
        <begin position="74"/>
        <end position="92"/>
    </location>
</feature>
<feature type="transmembrane region" description="Helical" evidence="7">
    <location>
        <begin position="12"/>
        <end position="34"/>
    </location>
</feature>